<evidence type="ECO:0000313" key="2">
    <source>
        <dbReference type="Proteomes" id="UP001055879"/>
    </source>
</evidence>
<evidence type="ECO:0000313" key="1">
    <source>
        <dbReference type="EMBL" id="KAI3665207.1"/>
    </source>
</evidence>
<comment type="caution">
    <text evidence="1">The sequence shown here is derived from an EMBL/GenBank/DDBJ whole genome shotgun (WGS) entry which is preliminary data.</text>
</comment>
<proteinExistence type="predicted"/>
<organism evidence="1 2">
    <name type="scientific">Arctium lappa</name>
    <name type="common">Greater burdock</name>
    <name type="synonym">Lappa major</name>
    <dbReference type="NCBI Taxonomy" id="4217"/>
    <lineage>
        <taxon>Eukaryota</taxon>
        <taxon>Viridiplantae</taxon>
        <taxon>Streptophyta</taxon>
        <taxon>Embryophyta</taxon>
        <taxon>Tracheophyta</taxon>
        <taxon>Spermatophyta</taxon>
        <taxon>Magnoliopsida</taxon>
        <taxon>eudicotyledons</taxon>
        <taxon>Gunneridae</taxon>
        <taxon>Pentapetalae</taxon>
        <taxon>asterids</taxon>
        <taxon>campanulids</taxon>
        <taxon>Asterales</taxon>
        <taxon>Asteraceae</taxon>
        <taxon>Carduoideae</taxon>
        <taxon>Cardueae</taxon>
        <taxon>Arctiinae</taxon>
        <taxon>Arctium</taxon>
    </lineage>
</organism>
<name>A0ACB8XE41_ARCLA</name>
<keyword evidence="2" id="KW-1185">Reference proteome</keyword>
<dbReference type="EMBL" id="CM042064">
    <property type="protein sequence ID" value="KAI3665207.1"/>
    <property type="molecule type" value="Genomic_DNA"/>
</dbReference>
<gene>
    <name evidence="1" type="ORF">L6452_43830</name>
</gene>
<accession>A0ACB8XE41</accession>
<dbReference type="Proteomes" id="UP001055879">
    <property type="component" value="Linkage Group LG18"/>
</dbReference>
<reference evidence="2" key="1">
    <citation type="journal article" date="2022" name="Mol. Ecol. Resour.">
        <title>The genomes of chicory, endive, great burdock and yacon provide insights into Asteraceae palaeo-polyploidization history and plant inulin production.</title>
        <authorList>
            <person name="Fan W."/>
            <person name="Wang S."/>
            <person name="Wang H."/>
            <person name="Wang A."/>
            <person name="Jiang F."/>
            <person name="Liu H."/>
            <person name="Zhao H."/>
            <person name="Xu D."/>
            <person name="Zhang Y."/>
        </authorList>
    </citation>
    <scope>NUCLEOTIDE SEQUENCE [LARGE SCALE GENOMIC DNA]</scope>
    <source>
        <strain evidence="2">cv. Niubang</strain>
    </source>
</reference>
<protein>
    <submittedName>
        <fullName evidence="1">Uncharacterized protein</fullName>
    </submittedName>
</protein>
<sequence>MSSREALAIGTDVKTPVLFKGEYEQWKDRFLGFIDWNDLGDYIRLSLKEGVMKNPTKILSTEGENEKESKSRQIERSFILQGIPNEIYAKIDSYNAIGKQMWDQLEKMMLGSKIGNQLKVSNFLNNYEEFKAKEGESLEGTYDSFVTLLNELSMNKVKKSQIELNLKFLSILQPEWKRFTRQMKQMKDLNEIPLHEVYEIIRKNEEKVDEIKEKKKKTKKAITDPIALVVKKKSVSLKKKKKVIVSESEEAESDENTDSDDCENLKQAMLMLTKAFQKTGKIQNQPSVITVENSDTLQKTAESRKSETPSTTRTRCSWPSNKMLLAKQQEVGKALMAEDEFWLDHSEEEEEKEEKAHMFFMGKTEIEAEAESDEEDTVEVSDMTESDFLNEIHAMMIKLQELESKLKREKGINKEHNQSILKLSKDIAE</sequence>
<reference evidence="1 2" key="2">
    <citation type="journal article" date="2022" name="Mol. Ecol. Resour.">
        <title>The genomes of chicory, endive, great burdock and yacon provide insights into Asteraceae paleo-polyploidization history and plant inulin production.</title>
        <authorList>
            <person name="Fan W."/>
            <person name="Wang S."/>
            <person name="Wang H."/>
            <person name="Wang A."/>
            <person name="Jiang F."/>
            <person name="Liu H."/>
            <person name="Zhao H."/>
            <person name="Xu D."/>
            <person name="Zhang Y."/>
        </authorList>
    </citation>
    <scope>NUCLEOTIDE SEQUENCE [LARGE SCALE GENOMIC DNA]</scope>
    <source>
        <strain evidence="2">cv. Niubang</strain>
    </source>
</reference>